<dbReference type="GO" id="GO:0097363">
    <property type="term" value="F:protein O-acetylglucosaminyltransferase activity"/>
    <property type="evidence" value="ECO:0007669"/>
    <property type="project" value="UniProtKB-EC"/>
</dbReference>
<comment type="similarity">
    <text evidence="2">Belongs to the glycosyltransferase 41 family. O-GlcNAc transferase subfamily.</text>
</comment>
<keyword evidence="12" id="KW-1185">Reference proteome</keyword>
<dbReference type="PANTHER" id="PTHR44366">
    <property type="entry name" value="UDP-N-ACETYLGLUCOSAMINE--PEPTIDE N-ACETYLGLUCOSAMINYLTRANSFERASE 110 KDA SUBUNIT"/>
    <property type="match status" value="1"/>
</dbReference>
<dbReference type="InterPro" id="IPR037919">
    <property type="entry name" value="OGT"/>
</dbReference>
<evidence type="ECO:0000256" key="5">
    <source>
        <dbReference type="ARBA" id="ARBA00022679"/>
    </source>
</evidence>
<dbReference type="InterPro" id="IPR029489">
    <property type="entry name" value="OGT/SEC/SPY_C"/>
</dbReference>
<dbReference type="eggNOG" id="COG3914">
    <property type="taxonomic scope" value="Bacteria"/>
</dbReference>
<dbReference type="InterPro" id="IPR019734">
    <property type="entry name" value="TPR_rpt"/>
</dbReference>
<dbReference type="EMBL" id="CP001013">
    <property type="protein sequence ID" value="ACB34020.1"/>
    <property type="molecule type" value="Genomic_DNA"/>
</dbReference>
<dbReference type="CAZy" id="GT41">
    <property type="family name" value="Glycosyltransferase Family 41"/>
</dbReference>
<comment type="pathway">
    <text evidence="1">Protein modification; protein glycosylation.</text>
</comment>
<dbReference type="SUPFAM" id="SSF48452">
    <property type="entry name" value="TPR-like"/>
    <property type="match status" value="1"/>
</dbReference>
<dbReference type="Pfam" id="PF13428">
    <property type="entry name" value="TPR_14"/>
    <property type="match status" value="1"/>
</dbReference>
<keyword evidence="7 8" id="KW-0802">TPR repeat</keyword>
<dbReference type="PANTHER" id="PTHR44366:SF1">
    <property type="entry name" value="UDP-N-ACETYLGLUCOSAMINE--PEPTIDE N-ACETYLGLUCOSAMINYLTRANSFERASE 110 KDA SUBUNIT"/>
    <property type="match status" value="1"/>
</dbReference>
<evidence type="ECO:0000259" key="10">
    <source>
        <dbReference type="Pfam" id="PF13844"/>
    </source>
</evidence>
<keyword evidence="6" id="KW-0677">Repeat</keyword>
<feature type="repeat" description="TPR" evidence="8">
    <location>
        <begin position="304"/>
        <end position="337"/>
    </location>
</feature>
<dbReference type="Gene3D" id="3.40.50.2000">
    <property type="entry name" value="Glycogen Phosphorylase B"/>
    <property type="match status" value="1"/>
</dbReference>
<name>B1XZ01_LEPCP</name>
<dbReference type="SMART" id="SM00028">
    <property type="entry name" value="TPR"/>
    <property type="match status" value="6"/>
</dbReference>
<keyword evidence="5" id="KW-0808">Transferase</keyword>
<dbReference type="KEGG" id="lch:Lcho_1753"/>
<evidence type="ECO:0000256" key="2">
    <source>
        <dbReference type="ARBA" id="ARBA00005386"/>
    </source>
</evidence>
<dbReference type="HOGENOM" id="CLU_297152_0_0_4"/>
<dbReference type="Pfam" id="PF13844">
    <property type="entry name" value="Glyco_transf_41"/>
    <property type="match status" value="2"/>
</dbReference>
<proteinExistence type="inferred from homology"/>
<feature type="domain" description="O-GlcNAc transferase C-terminal" evidence="10">
    <location>
        <begin position="797"/>
        <end position="984"/>
    </location>
</feature>
<evidence type="ECO:0000256" key="1">
    <source>
        <dbReference type="ARBA" id="ARBA00004922"/>
    </source>
</evidence>
<evidence type="ECO:0000256" key="9">
    <source>
        <dbReference type="SAM" id="MobiDB-lite"/>
    </source>
</evidence>
<dbReference type="RefSeq" id="WP_012346781.1">
    <property type="nucleotide sequence ID" value="NC_010524.1"/>
</dbReference>
<dbReference type="Gene3D" id="3.40.50.11380">
    <property type="match status" value="1"/>
</dbReference>
<evidence type="ECO:0000256" key="6">
    <source>
        <dbReference type="ARBA" id="ARBA00022737"/>
    </source>
</evidence>
<dbReference type="InterPro" id="IPR011990">
    <property type="entry name" value="TPR-like_helical_dom_sf"/>
</dbReference>
<dbReference type="STRING" id="395495.Lcho_1753"/>
<evidence type="ECO:0000313" key="11">
    <source>
        <dbReference type="EMBL" id="ACB34020.1"/>
    </source>
</evidence>
<evidence type="ECO:0000256" key="4">
    <source>
        <dbReference type="ARBA" id="ARBA00022676"/>
    </source>
</evidence>
<keyword evidence="4" id="KW-0328">Glycosyltransferase</keyword>
<dbReference type="PROSITE" id="PS50005">
    <property type="entry name" value="TPR"/>
    <property type="match status" value="1"/>
</dbReference>
<accession>B1XZ01</accession>
<evidence type="ECO:0000256" key="3">
    <source>
        <dbReference type="ARBA" id="ARBA00011970"/>
    </source>
</evidence>
<feature type="region of interest" description="Disordered" evidence="9">
    <location>
        <begin position="744"/>
        <end position="768"/>
    </location>
</feature>
<organism evidence="11 12">
    <name type="scientific">Leptothrix cholodnii (strain ATCC 51168 / LMG 8142 / SP-6)</name>
    <name type="common">Leptothrix discophora (strain SP-6)</name>
    <dbReference type="NCBI Taxonomy" id="395495"/>
    <lineage>
        <taxon>Bacteria</taxon>
        <taxon>Pseudomonadati</taxon>
        <taxon>Pseudomonadota</taxon>
        <taxon>Betaproteobacteria</taxon>
        <taxon>Burkholderiales</taxon>
        <taxon>Sphaerotilaceae</taxon>
        <taxon>Leptothrix</taxon>
    </lineage>
</organism>
<dbReference type="AlphaFoldDB" id="B1XZ01"/>
<dbReference type="GO" id="GO:0006493">
    <property type="term" value="P:protein O-linked glycosylation"/>
    <property type="evidence" value="ECO:0007669"/>
    <property type="project" value="InterPro"/>
</dbReference>
<dbReference type="Pfam" id="PF13432">
    <property type="entry name" value="TPR_16"/>
    <property type="match status" value="2"/>
</dbReference>
<protein>
    <recommendedName>
        <fullName evidence="3">protein O-GlcNAc transferase</fullName>
        <ecNumber evidence="3">2.4.1.255</ecNumber>
    </recommendedName>
</protein>
<dbReference type="Proteomes" id="UP000001693">
    <property type="component" value="Chromosome"/>
</dbReference>
<reference evidence="11 12" key="1">
    <citation type="submission" date="2008-03" db="EMBL/GenBank/DDBJ databases">
        <title>Complete sequence of Leptothrix cholodnii SP-6.</title>
        <authorList>
            <consortium name="US DOE Joint Genome Institute"/>
            <person name="Copeland A."/>
            <person name="Lucas S."/>
            <person name="Lapidus A."/>
            <person name="Glavina del Rio T."/>
            <person name="Dalin E."/>
            <person name="Tice H."/>
            <person name="Bruce D."/>
            <person name="Goodwin L."/>
            <person name="Pitluck S."/>
            <person name="Chertkov O."/>
            <person name="Brettin T."/>
            <person name="Detter J.C."/>
            <person name="Han C."/>
            <person name="Kuske C.R."/>
            <person name="Schmutz J."/>
            <person name="Larimer F."/>
            <person name="Land M."/>
            <person name="Hauser L."/>
            <person name="Kyrpides N."/>
            <person name="Lykidis A."/>
            <person name="Emerson D."/>
            <person name="Richardson P."/>
        </authorList>
    </citation>
    <scope>NUCLEOTIDE SEQUENCE [LARGE SCALE GENOMIC DNA]</scope>
    <source>
        <strain evidence="12">ATCC 51168 / LMG 8142 / SP-6</strain>
    </source>
</reference>
<dbReference type="EC" id="2.4.1.255" evidence="3"/>
<evidence type="ECO:0000256" key="8">
    <source>
        <dbReference type="PROSITE-ProRule" id="PRU00339"/>
    </source>
</evidence>
<evidence type="ECO:0000313" key="12">
    <source>
        <dbReference type="Proteomes" id="UP000001693"/>
    </source>
</evidence>
<feature type="domain" description="O-GlcNAc transferase C-terminal" evidence="10">
    <location>
        <begin position="609"/>
        <end position="737"/>
    </location>
</feature>
<gene>
    <name evidence="11" type="ordered locus">Lcho_1753</name>
</gene>
<dbReference type="Gene3D" id="1.25.40.10">
    <property type="entry name" value="Tetratricopeptide repeat domain"/>
    <property type="match status" value="1"/>
</dbReference>
<dbReference type="eggNOG" id="COG0457">
    <property type="taxonomic scope" value="Bacteria"/>
</dbReference>
<feature type="region of interest" description="Disordered" evidence="9">
    <location>
        <begin position="593"/>
        <end position="613"/>
    </location>
</feature>
<evidence type="ECO:0000256" key="7">
    <source>
        <dbReference type="ARBA" id="ARBA00022803"/>
    </source>
</evidence>
<sequence>MATHNPFWPTWRGRTLSADLALLVHTDASLASTLDHLGTVAALARRGQRVMLATPARHADLLARAPGVWAVWPRADVDDPIAPPGALTATVGAQIDLAALPELIDRADGEPTRVAPRLHLPATGMQDLLDAWAAAGYQRGERLLVGWCCTGASHATMPEIAPGAAVMLAAWSRQADAEPASPHLDLGPWPGDPAPDAATAPGWLHCARQIALLDLLLTDDADAASLATALGKPVWRLEDDTPTSAALASWAQTQIGALHGALRNLPGADAQAAMTELIAACQRGHTAAARAGCVQLLISQPQRPDAWRLLGLLAQHDGDLAQARALFERVTDVTPAYPDGWRSLALLCLQQGERDAASHALARYMTLAPHDSATRHQLAQLYRQAGLREQAIALYRAGLQHQPAEISCHLQLGTLLLDADEPEAAAAHFNQVLGGVDGDDPRHAETLRLLGMAASAQGDADAAAACYRQALPGLPVPASLDTRLALARLYQRRGQHDRAWSLLEPCLASHPDDALLQLEAAALRRALCDWSHTPDTTALRALATAFVTQSERSTEPSTTPTAVDSHQLSADALWHLCSQLDARSLAPLLHQRPAHPTARTASAGRAPRTASAPDRLRVAYAGSAAALHSHGTLLAALRDAHRQTSFQLHVYRWNAPADSGPSGTRPFHDGEGALDEIDGIATLQGHSDSQIAARIHADQIDILIDLDGISPHARTGIWMRHPAGLQLAWLNQAGTQLPPGFDARLSDRHSDGAPAADPGPIEPPPGTSWLPDCHRSAIALPELLRLGGRSVPTRAALRAALGLPEKAPVLACLAPHASIDPATWSFWMRLMTACPPAVLWLAPGLAASRNALRQAAAAAGIAAQRLHFRLETGPSEHTGTLMALSQADVYLQTPDASPCVDGSDRLLDALCAGVPALCQAGDSHRARHSAALLLAAGLPEGLSADAASHQAQAMRLLRHPRELLAWRQKLNSAHHHAALFQPARLARKLEATWQELWQHRRVLTGHLHKSPTSG</sequence>